<feature type="transmembrane region" description="Helical" evidence="1">
    <location>
        <begin position="477"/>
        <end position="495"/>
    </location>
</feature>
<feature type="transmembrane region" description="Helical" evidence="1">
    <location>
        <begin position="624"/>
        <end position="642"/>
    </location>
</feature>
<keyword evidence="3" id="KW-1185">Reference proteome</keyword>
<dbReference type="Proteomes" id="UP000256970">
    <property type="component" value="Unassembled WGS sequence"/>
</dbReference>
<feature type="transmembrane region" description="Helical" evidence="1">
    <location>
        <begin position="1061"/>
        <end position="1079"/>
    </location>
</feature>
<feature type="transmembrane region" description="Helical" evidence="1">
    <location>
        <begin position="530"/>
        <end position="548"/>
    </location>
</feature>
<gene>
    <name evidence="2" type="ORF">BQ4739_LOCUS3969</name>
</gene>
<feature type="transmembrane region" description="Helical" evidence="1">
    <location>
        <begin position="67"/>
        <end position="87"/>
    </location>
</feature>
<keyword evidence="1" id="KW-0472">Membrane</keyword>
<sequence length="1090" mass="116440">MSSSSGSGVRFAPGPFKYNGRVALALVPALLVAAGLGGRAVMGIFTIGTMLWYIMDAMQYREGAFSVGWGTVALAQGGITLNILFTFANRPPLLSILLIFACGALLMVTGMWLTVQFRFVQMQYPAVVLAFERQVLTASLPIAAAMQAIGIAAVAELGDVPYYLAAVLCLLYHMLARPLESSFHQSKAGRAIGGAAAASADATIQSKVDALWLALAVMVLPAASYFAIHAAVLGQILHFWSLLILGCAPLAYLSAVPDGLWWLPMSPRFIKGLSRLLLVLTSLGLLAGIEGRVIFHAFMPYIKLPAPWNYVAVSGTLLGLVLLGLAHATGALGTSMDATVAGSCLLLCTTAGSLAIGVPFHWLPAPMVAACGLALYYDSRSLQEYSIFVLGAFLTAGWLVHHHFWFLDLRVGFVHLHTICKLALAALLPALIVPGLVLAQTGRQVVGVLMLAQAELLCVLEEQMFGAHHHEEPGSDVMYPAWLVITTSAAGVAACQALHNVWCLPRWAAWVVSTLYIAKLSMLVLPEAYLVMPTALLLLAAGAPVYLYEAEHGKRRVRIKAWQGLLHVVLTLAAVALARFAVFDVVQWAVLGRPHEGVLLGVLLMVAAAALMPLVMTCYAHNQAALRLVILVGVSGLLLAMLQPPLPRMGGAACPQLPFALCPRLWDERHVPMHDADDVAIWGSGLGRREHWPRWLLVLAAGVGLLGMSGAVPGSRSALVRLLVAAAVGWLVGEYLALEVVPGQFILQSLVMGTSMLVVAFITLLQNPLLGSPSWLPLLAGGWACAFIVTMVLQSTLPLPNIQKFRRLYPDSALAIEGERLEANQAALFGVFAAHALLLAFSLKLKMSAALHQPDKLARQPGAAGAASDPYRAYSGASNSNSDFFCGVVPGAMLSSVGRAMQLEGAAGLALRRLSREGLGWVPTAGNVCTLLSFGICVYLNRYMTGGAPEAMLMLAPLLLMLSQDPLLLRQLGERQRYLPPVLAFSCYLTISSAIQVVSWGREYSDWASCALNLALLALALPLHGLFCKYLWDQKPQPAVLLVALGPLCVLSLLLAQAEGIRYLAGGGLMAAALMYFSMRHMKRVGLKVV</sequence>
<keyword evidence="1" id="KW-1133">Transmembrane helix</keyword>
<feature type="transmembrane region" description="Helical" evidence="1">
    <location>
        <begin position="507"/>
        <end position="524"/>
    </location>
</feature>
<dbReference type="EMBL" id="FNXT01000316">
    <property type="protein sequence ID" value="SZX63421.1"/>
    <property type="molecule type" value="Genomic_DNA"/>
</dbReference>
<dbReference type="PANTHER" id="PTHR35313:SF1">
    <property type="entry name" value="NO EXINE FORMATION 1"/>
    <property type="match status" value="1"/>
</dbReference>
<feature type="transmembrane region" description="Helical" evidence="1">
    <location>
        <begin position="93"/>
        <end position="115"/>
    </location>
</feature>
<feature type="transmembrane region" description="Helical" evidence="1">
    <location>
        <begin position="719"/>
        <end position="738"/>
    </location>
</feature>
<protein>
    <recommendedName>
        <fullName evidence="4">NEF1-like protein</fullName>
    </recommendedName>
</protein>
<feature type="transmembrane region" description="Helical" evidence="1">
    <location>
        <begin position="919"/>
        <end position="939"/>
    </location>
</feature>
<feature type="transmembrane region" description="Helical" evidence="1">
    <location>
        <begin position="981"/>
        <end position="999"/>
    </location>
</feature>
<feature type="transmembrane region" description="Helical" evidence="1">
    <location>
        <begin position="692"/>
        <end position="712"/>
    </location>
</feature>
<feature type="transmembrane region" description="Helical" evidence="1">
    <location>
        <begin position="239"/>
        <end position="264"/>
    </location>
</feature>
<evidence type="ECO:0000313" key="2">
    <source>
        <dbReference type="EMBL" id="SZX63421.1"/>
    </source>
</evidence>
<feature type="transmembrane region" description="Helical" evidence="1">
    <location>
        <begin position="744"/>
        <end position="764"/>
    </location>
</feature>
<feature type="transmembrane region" description="Helical" evidence="1">
    <location>
        <begin position="310"/>
        <end position="332"/>
    </location>
</feature>
<feature type="transmembrane region" description="Helical" evidence="1">
    <location>
        <begin position="568"/>
        <end position="591"/>
    </location>
</feature>
<organism evidence="2 3">
    <name type="scientific">Tetradesmus obliquus</name>
    <name type="common">Green alga</name>
    <name type="synonym">Acutodesmus obliquus</name>
    <dbReference type="NCBI Taxonomy" id="3088"/>
    <lineage>
        <taxon>Eukaryota</taxon>
        <taxon>Viridiplantae</taxon>
        <taxon>Chlorophyta</taxon>
        <taxon>core chlorophytes</taxon>
        <taxon>Chlorophyceae</taxon>
        <taxon>CS clade</taxon>
        <taxon>Sphaeropleales</taxon>
        <taxon>Scenedesmaceae</taxon>
        <taxon>Tetradesmus</taxon>
    </lineage>
</organism>
<feature type="transmembrane region" description="Helical" evidence="1">
    <location>
        <begin position="1011"/>
        <end position="1032"/>
    </location>
</feature>
<feature type="transmembrane region" description="Helical" evidence="1">
    <location>
        <begin position="419"/>
        <end position="439"/>
    </location>
</feature>
<feature type="transmembrane region" description="Helical" evidence="1">
    <location>
        <begin position="385"/>
        <end position="407"/>
    </location>
</feature>
<evidence type="ECO:0008006" key="4">
    <source>
        <dbReference type="Google" id="ProtNLM"/>
    </source>
</evidence>
<evidence type="ECO:0000256" key="1">
    <source>
        <dbReference type="SAM" id="Phobius"/>
    </source>
</evidence>
<reference evidence="2 3" key="1">
    <citation type="submission" date="2016-10" db="EMBL/GenBank/DDBJ databases">
        <authorList>
            <person name="Cai Z."/>
        </authorList>
    </citation>
    <scope>NUCLEOTIDE SEQUENCE [LARGE SCALE GENOMIC DNA]</scope>
</reference>
<proteinExistence type="predicted"/>
<feature type="transmembrane region" description="Helical" evidence="1">
    <location>
        <begin position="276"/>
        <end position="298"/>
    </location>
</feature>
<accession>A0A383VE00</accession>
<feature type="transmembrane region" description="Helical" evidence="1">
    <location>
        <begin position="22"/>
        <end position="55"/>
    </location>
</feature>
<dbReference type="PANTHER" id="PTHR35313">
    <property type="entry name" value="NO EXINE FORMATION 1"/>
    <property type="match status" value="1"/>
</dbReference>
<feature type="transmembrane region" description="Helical" evidence="1">
    <location>
        <begin position="344"/>
        <end position="365"/>
    </location>
</feature>
<feature type="transmembrane region" description="Helical" evidence="1">
    <location>
        <begin position="1039"/>
        <end position="1055"/>
    </location>
</feature>
<dbReference type="STRING" id="3088.A0A383VE00"/>
<keyword evidence="1" id="KW-0812">Transmembrane</keyword>
<feature type="transmembrane region" description="Helical" evidence="1">
    <location>
        <begin position="776"/>
        <end position="797"/>
    </location>
</feature>
<dbReference type="AlphaFoldDB" id="A0A383VE00"/>
<feature type="transmembrane region" description="Helical" evidence="1">
    <location>
        <begin position="597"/>
        <end position="617"/>
    </location>
</feature>
<evidence type="ECO:0000313" key="3">
    <source>
        <dbReference type="Proteomes" id="UP000256970"/>
    </source>
</evidence>
<name>A0A383VE00_TETOB</name>
<feature type="transmembrane region" description="Helical" evidence="1">
    <location>
        <begin position="210"/>
        <end position="233"/>
    </location>
</feature>